<evidence type="ECO:0000313" key="3">
    <source>
        <dbReference type="Proteomes" id="UP001054902"/>
    </source>
</evidence>
<sequence length="118" mass="13542">MSLKWRWERLLLIVCALTLVFKSQAFSQFRLQKPLHNFNQPLSNSFVEAKPYPLNRSFLASKLKKTSLLSSISKGDDEAEEKLEDTNISEKFAAFTEMALPYYKESSAGRWLFAGMIA</sequence>
<organism evidence="2 3">
    <name type="scientific">Chaetoceros tenuissimus</name>
    <dbReference type="NCBI Taxonomy" id="426638"/>
    <lineage>
        <taxon>Eukaryota</taxon>
        <taxon>Sar</taxon>
        <taxon>Stramenopiles</taxon>
        <taxon>Ochrophyta</taxon>
        <taxon>Bacillariophyta</taxon>
        <taxon>Coscinodiscophyceae</taxon>
        <taxon>Chaetocerotophycidae</taxon>
        <taxon>Chaetocerotales</taxon>
        <taxon>Chaetocerotaceae</taxon>
        <taxon>Chaetoceros</taxon>
    </lineage>
</organism>
<accession>A0AAD3H2V3</accession>
<reference evidence="2 3" key="1">
    <citation type="journal article" date="2021" name="Sci. Rep.">
        <title>The genome of the diatom Chaetoceros tenuissimus carries an ancient integrated fragment of an extant virus.</title>
        <authorList>
            <person name="Hongo Y."/>
            <person name="Kimura K."/>
            <person name="Takaki Y."/>
            <person name="Yoshida Y."/>
            <person name="Baba S."/>
            <person name="Kobayashi G."/>
            <person name="Nagasaki K."/>
            <person name="Hano T."/>
            <person name="Tomaru Y."/>
        </authorList>
    </citation>
    <scope>NUCLEOTIDE SEQUENCE [LARGE SCALE GENOMIC DNA]</scope>
    <source>
        <strain evidence="2 3">NIES-3715</strain>
    </source>
</reference>
<feature type="chain" id="PRO_5042031887" evidence="1">
    <location>
        <begin position="26"/>
        <end position="118"/>
    </location>
</feature>
<evidence type="ECO:0000313" key="2">
    <source>
        <dbReference type="EMBL" id="GFH48271.1"/>
    </source>
</evidence>
<feature type="signal peptide" evidence="1">
    <location>
        <begin position="1"/>
        <end position="25"/>
    </location>
</feature>
<protein>
    <submittedName>
        <fullName evidence="2">Uncharacterized protein</fullName>
    </submittedName>
</protein>
<proteinExistence type="predicted"/>
<evidence type="ECO:0000256" key="1">
    <source>
        <dbReference type="SAM" id="SignalP"/>
    </source>
</evidence>
<gene>
    <name evidence="2" type="ORF">CTEN210_04747</name>
</gene>
<name>A0AAD3H2V3_9STRA</name>
<dbReference type="AlphaFoldDB" id="A0AAD3H2V3"/>
<keyword evidence="1" id="KW-0732">Signal</keyword>
<dbReference type="EMBL" id="BLLK01000027">
    <property type="protein sequence ID" value="GFH48271.1"/>
    <property type="molecule type" value="Genomic_DNA"/>
</dbReference>
<dbReference type="Proteomes" id="UP001054902">
    <property type="component" value="Unassembled WGS sequence"/>
</dbReference>
<keyword evidence="3" id="KW-1185">Reference proteome</keyword>
<comment type="caution">
    <text evidence="2">The sequence shown here is derived from an EMBL/GenBank/DDBJ whole genome shotgun (WGS) entry which is preliminary data.</text>
</comment>